<feature type="transmembrane region" description="Helical" evidence="1">
    <location>
        <begin position="68"/>
        <end position="88"/>
    </location>
</feature>
<evidence type="ECO:0000256" key="1">
    <source>
        <dbReference type="SAM" id="Phobius"/>
    </source>
</evidence>
<dbReference type="EMBL" id="MFVV01000010">
    <property type="protein sequence ID" value="OGJ04045.1"/>
    <property type="molecule type" value="Genomic_DNA"/>
</dbReference>
<name>A0A1F6YCG8_9BACT</name>
<gene>
    <name evidence="2" type="ORF">A3G06_00035</name>
</gene>
<dbReference type="STRING" id="1801797.A3G06_00035"/>
<keyword evidence="1" id="KW-0812">Transmembrane</keyword>
<accession>A0A1F6YCG8</accession>
<sequence length="639" mass="69748">MGEHDQEKPNRLEEIKSRLFSRNYKTEIEHRDIFIRPGRADVPGAWQENEATQNMENFFMKTSLFKKFFAFAVAFFLLAVVYAGYSFLGGGNTVSNDNIDISIIGNTFAAGGEELNLQAQIVNRNNSSLDLADLIVEYPRGSGEGEGETTERFRESLGTIPAGAIRNENIQVVLFGQTGSSRRIKISLEYRVDGSNAIFVKEKFYDISISSTPVDLSVDAPGEVSPNQSVVFNIKINLNSVASASNILLKFNYPPGFQFEKSVPAPSFGNNVWNLGDLKPGVERGISVTGRMIDVFDGEEKTFHLAVGSQSTEDKAAIGVIFNSFSHTIAIRKPFVATELIVNGSAGREYAVDTKTPIRGEIRWLNNLDTKINNLEIRLKLSGNALDRRSVEVEDGRYDSLNDVIIWDKNYQSELQEVDPGGGGSVSFSLSSLPLLSSGEVVRDPLIRLEASVAGEQALADEMKSVNNSDTKTVRIISDIGFASKALHFSGPFQDTGPVPPRVEQETTYTIVWTLTNTANSISKTRVVSTLPPWARFLGPVSPAAENLTYNSGAKEIVWEVGNLNRGAGILGPGREVAFQVAIIPSLSQVGTAPTILNDAALTGHDDFANVNIRVNKSSLNTRLSNDPLFPPSGDRVVE</sequence>
<dbReference type="AlphaFoldDB" id="A0A1F6YCG8"/>
<keyword evidence="1" id="KW-1133">Transmembrane helix</keyword>
<evidence type="ECO:0008006" key="4">
    <source>
        <dbReference type="Google" id="ProtNLM"/>
    </source>
</evidence>
<reference evidence="2 3" key="1">
    <citation type="journal article" date="2016" name="Nat. Commun.">
        <title>Thousands of microbial genomes shed light on interconnected biogeochemical processes in an aquifer system.</title>
        <authorList>
            <person name="Anantharaman K."/>
            <person name="Brown C.T."/>
            <person name="Hug L.A."/>
            <person name="Sharon I."/>
            <person name="Castelle C.J."/>
            <person name="Probst A.J."/>
            <person name="Thomas B.C."/>
            <person name="Singh A."/>
            <person name="Wilkins M.J."/>
            <person name="Karaoz U."/>
            <person name="Brodie E.L."/>
            <person name="Williams K.H."/>
            <person name="Hubbard S.S."/>
            <person name="Banfield J.F."/>
        </authorList>
    </citation>
    <scope>NUCLEOTIDE SEQUENCE [LARGE SCALE GENOMIC DNA]</scope>
</reference>
<protein>
    <recommendedName>
        <fullName evidence="4">DUF11 domain-containing protein</fullName>
    </recommendedName>
</protein>
<dbReference type="Proteomes" id="UP000176192">
    <property type="component" value="Unassembled WGS sequence"/>
</dbReference>
<evidence type="ECO:0000313" key="3">
    <source>
        <dbReference type="Proteomes" id="UP000176192"/>
    </source>
</evidence>
<comment type="caution">
    <text evidence="2">The sequence shown here is derived from an EMBL/GenBank/DDBJ whole genome shotgun (WGS) entry which is preliminary data.</text>
</comment>
<proteinExistence type="predicted"/>
<evidence type="ECO:0000313" key="2">
    <source>
        <dbReference type="EMBL" id="OGJ04045.1"/>
    </source>
</evidence>
<organism evidence="2 3">
    <name type="scientific">Candidatus Nomurabacteria bacterium RIFCSPLOWO2_12_FULL_46_14</name>
    <dbReference type="NCBI Taxonomy" id="1801797"/>
    <lineage>
        <taxon>Bacteria</taxon>
        <taxon>Candidatus Nomuraibacteriota</taxon>
    </lineage>
</organism>
<keyword evidence="1" id="KW-0472">Membrane</keyword>